<evidence type="ECO:0000256" key="1">
    <source>
        <dbReference type="ARBA" id="ARBA00004496"/>
    </source>
</evidence>
<organism evidence="4">
    <name type="scientific">viral metagenome</name>
    <dbReference type="NCBI Taxonomy" id="1070528"/>
    <lineage>
        <taxon>unclassified sequences</taxon>
        <taxon>metagenomes</taxon>
        <taxon>organismal metagenomes</taxon>
    </lineage>
</organism>
<evidence type="ECO:0000313" key="4">
    <source>
        <dbReference type="EMBL" id="QHU22745.1"/>
    </source>
</evidence>
<dbReference type="SMART" id="SM00357">
    <property type="entry name" value="CSP"/>
    <property type="match status" value="1"/>
</dbReference>
<dbReference type="Pfam" id="PF00313">
    <property type="entry name" value="CSD"/>
    <property type="match status" value="1"/>
</dbReference>
<dbReference type="GO" id="GO:0005634">
    <property type="term" value="C:nucleus"/>
    <property type="evidence" value="ECO:0007669"/>
    <property type="project" value="TreeGrafter"/>
</dbReference>
<dbReference type="Gene3D" id="2.40.50.140">
    <property type="entry name" value="Nucleic acid-binding proteins"/>
    <property type="match status" value="1"/>
</dbReference>
<sequence length="157" mass="18250">MTSNNNDRLIGRVKWFNSKLGYGFITHKNGSEECDVFVHWSNLKLSEKEFHTLYKGEYVEFELEKCTCNTNTIGVQACQVSGPNNSQLLTTLHGDCSTYLQKADRFSHVYNVKQLPIEEFSNPDNFSKKARDYYIKNNLNNNRFNETAYSSNFDFNE</sequence>
<dbReference type="PROSITE" id="PS51857">
    <property type="entry name" value="CSD_2"/>
    <property type="match status" value="1"/>
</dbReference>
<dbReference type="PRINTS" id="PR00050">
    <property type="entry name" value="COLDSHOCK"/>
</dbReference>
<comment type="subcellular location">
    <subcellularLocation>
        <location evidence="1">Cytoplasm</location>
    </subcellularLocation>
</comment>
<dbReference type="InterPro" id="IPR012340">
    <property type="entry name" value="NA-bd_OB-fold"/>
</dbReference>
<evidence type="ECO:0000256" key="2">
    <source>
        <dbReference type="ARBA" id="ARBA00022490"/>
    </source>
</evidence>
<dbReference type="AlphaFoldDB" id="A0A6C0KXQ1"/>
<reference evidence="4" key="1">
    <citation type="journal article" date="2020" name="Nature">
        <title>Giant virus diversity and host interactions through global metagenomics.</title>
        <authorList>
            <person name="Schulz F."/>
            <person name="Roux S."/>
            <person name="Paez-Espino D."/>
            <person name="Jungbluth S."/>
            <person name="Walsh D.A."/>
            <person name="Denef V.J."/>
            <person name="McMahon K.D."/>
            <person name="Konstantinidis K.T."/>
            <person name="Eloe-Fadrosh E.A."/>
            <person name="Kyrpides N.C."/>
            <person name="Woyke T."/>
        </authorList>
    </citation>
    <scope>NUCLEOTIDE SEQUENCE</scope>
    <source>
        <strain evidence="4">GVMAG-S-ERX555907-63</strain>
    </source>
</reference>
<dbReference type="EMBL" id="MN741017">
    <property type="protein sequence ID" value="QHU22745.1"/>
    <property type="molecule type" value="Genomic_DNA"/>
</dbReference>
<keyword evidence="2" id="KW-0963">Cytoplasm</keyword>
<evidence type="ECO:0000259" key="3">
    <source>
        <dbReference type="PROSITE" id="PS51857"/>
    </source>
</evidence>
<dbReference type="GO" id="GO:0003729">
    <property type="term" value="F:mRNA binding"/>
    <property type="evidence" value="ECO:0007669"/>
    <property type="project" value="TreeGrafter"/>
</dbReference>
<dbReference type="PANTHER" id="PTHR46109">
    <property type="entry name" value="PROTEIN LIN-28"/>
    <property type="match status" value="1"/>
</dbReference>
<dbReference type="InterPro" id="IPR002059">
    <property type="entry name" value="CSP_DNA-bd"/>
</dbReference>
<feature type="domain" description="CSD" evidence="3">
    <location>
        <begin position="8"/>
        <end position="82"/>
    </location>
</feature>
<dbReference type="PANTHER" id="PTHR46109:SF1">
    <property type="entry name" value="PROTEIN LIN-28 HOMOLOG"/>
    <property type="match status" value="1"/>
</dbReference>
<proteinExistence type="predicted"/>
<name>A0A6C0KXQ1_9ZZZZ</name>
<dbReference type="InterPro" id="IPR051373">
    <property type="entry name" value="Lin-28_RNA-binding"/>
</dbReference>
<dbReference type="CDD" id="cd04458">
    <property type="entry name" value="CSP_CDS"/>
    <property type="match status" value="1"/>
</dbReference>
<dbReference type="GO" id="GO:0005737">
    <property type="term" value="C:cytoplasm"/>
    <property type="evidence" value="ECO:0007669"/>
    <property type="project" value="UniProtKB-SubCell"/>
</dbReference>
<accession>A0A6C0KXQ1</accession>
<dbReference type="SUPFAM" id="SSF50249">
    <property type="entry name" value="Nucleic acid-binding proteins"/>
    <property type="match status" value="1"/>
</dbReference>
<protein>
    <recommendedName>
        <fullName evidence="3">CSD domain-containing protein</fullName>
    </recommendedName>
</protein>
<dbReference type="GO" id="GO:0031054">
    <property type="term" value="P:pre-miRNA processing"/>
    <property type="evidence" value="ECO:0007669"/>
    <property type="project" value="TreeGrafter"/>
</dbReference>
<dbReference type="InterPro" id="IPR011129">
    <property type="entry name" value="CSD"/>
</dbReference>